<feature type="chain" id="PRO_5022075834" description="T9SS type A sorting domain-containing protein" evidence="1">
    <location>
        <begin position="21"/>
        <end position="746"/>
    </location>
</feature>
<accession>A0A538T7Z1</accession>
<protein>
    <recommendedName>
        <fullName evidence="4">T9SS type A sorting domain-containing protein</fullName>
    </recommendedName>
</protein>
<name>A0A538T7Z1_UNCEI</name>
<proteinExistence type="predicted"/>
<dbReference type="InterPro" id="IPR011110">
    <property type="entry name" value="Reg_prop"/>
</dbReference>
<evidence type="ECO:0000313" key="2">
    <source>
        <dbReference type="EMBL" id="TMQ59717.1"/>
    </source>
</evidence>
<dbReference type="SUPFAM" id="SSF63829">
    <property type="entry name" value="Calcium-dependent phosphotriesterase"/>
    <property type="match status" value="2"/>
</dbReference>
<feature type="signal peptide" evidence="1">
    <location>
        <begin position="1"/>
        <end position="20"/>
    </location>
</feature>
<sequence length="746" mass="78062">MRWILSLLSGRAPGMALALAAIASCCLGEAASAASRTSLFVRNYVNSNEIQSLTAWKGLLAMGTLGGIVTIDPATGAATKILRSPGGLPSNRVLSIEVSPSGALWAGTAESGIARLRPDGRFRRTLSSFDGLPGDRVQTIYVRGDTVWVGTSAGVALFTENPSTGQIGLTRAYTNASTSGALVGDDVRAFIQVGDTLWCATMSGLSSFAGGAWLDRTATLSSPATSFALYADTLWAGTSLGPYQYAGGVFRAANSGHGFPSQVLYTAGGSLFSGATTLGAYEYDPQTASWGSLNTGLPSLRVTSFRVGPDGRLWVGTLGGTARLLLPTTAAWEPHLSDGPLVNGTQRAAVDPRGVWFSTGNAFPPGSGRGVVLHFDGASWNALTNASTGGALQEADVFAIFYDGSSKLWIGHCCSDGSPRPRVDRYDPGTGTWDLPAVHNIWAIDRSPSGRVYAVSVEHENGVYELDAGTGALLDSLTPMNSGLTSNNLRGVRFDSAGRAWFGTAFNGVDIWDGRGTPDHSDDVWTHVTVQPSDQVSSLAVLDPQTAWIGTQGGAGRIHNGVFTRVLTLAPSFGGPGLPSVQVNDLTLDSKGSVWIATSGGLARADAAGAGAIEVFTSRDGLVDDDIRALAWDDARGALWVGTAHGVSRVVPTTGGEPGLTDQSYLYPNPSRAILGTLKVGGIRNAIDGEIRDLAGNVIHRFRCDPAANEIWDLRKRDGGLAPPGVYLVVLRDKSQSRILRVAVVR</sequence>
<dbReference type="Pfam" id="PF07494">
    <property type="entry name" value="Reg_prop"/>
    <property type="match status" value="2"/>
</dbReference>
<dbReference type="Proteomes" id="UP000316852">
    <property type="component" value="Unassembled WGS sequence"/>
</dbReference>
<dbReference type="SUPFAM" id="SSF50969">
    <property type="entry name" value="YVTN repeat-like/Quinoprotein amine dehydrogenase"/>
    <property type="match status" value="1"/>
</dbReference>
<dbReference type="Gene3D" id="2.130.10.10">
    <property type="entry name" value="YVTN repeat-like/Quinoprotein amine dehydrogenase"/>
    <property type="match status" value="3"/>
</dbReference>
<evidence type="ECO:0000256" key="1">
    <source>
        <dbReference type="SAM" id="SignalP"/>
    </source>
</evidence>
<dbReference type="EMBL" id="VBOW01000020">
    <property type="protein sequence ID" value="TMQ59717.1"/>
    <property type="molecule type" value="Genomic_DNA"/>
</dbReference>
<reference evidence="2 3" key="1">
    <citation type="journal article" date="2019" name="Nat. Microbiol.">
        <title>Mediterranean grassland soil C-N compound turnover is dependent on rainfall and depth, and is mediated by genomically divergent microorganisms.</title>
        <authorList>
            <person name="Diamond S."/>
            <person name="Andeer P.F."/>
            <person name="Li Z."/>
            <person name="Crits-Christoph A."/>
            <person name="Burstein D."/>
            <person name="Anantharaman K."/>
            <person name="Lane K.R."/>
            <person name="Thomas B.C."/>
            <person name="Pan C."/>
            <person name="Northen T.R."/>
            <person name="Banfield J.F."/>
        </authorList>
    </citation>
    <scope>NUCLEOTIDE SEQUENCE [LARGE SCALE GENOMIC DNA]</scope>
    <source>
        <strain evidence="2">WS_6</strain>
    </source>
</reference>
<dbReference type="InterPro" id="IPR015943">
    <property type="entry name" value="WD40/YVTN_repeat-like_dom_sf"/>
</dbReference>
<comment type="caution">
    <text evidence="2">The sequence shown here is derived from an EMBL/GenBank/DDBJ whole genome shotgun (WGS) entry which is preliminary data.</text>
</comment>
<gene>
    <name evidence="2" type="ORF">E6K76_04295</name>
</gene>
<evidence type="ECO:0000313" key="3">
    <source>
        <dbReference type="Proteomes" id="UP000316852"/>
    </source>
</evidence>
<dbReference type="PROSITE" id="PS51257">
    <property type="entry name" value="PROKAR_LIPOPROTEIN"/>
    <property type="match status" value="1"/>
</dbReference>
<dbReference type="InterPro" id="IPR011044">
    <property type="entry name" value="Quino_amine_DH_bsu"/>
</dbReference>
<evidence type="ECO:0008006" key="4">
    <source>
        <dbReference type="Google" id="ProtNLM"/>
    </source>
</evidence>
<keyword evidence="1" id="KW-0732">Signal</keyword>
<organism evidence="2 3">
    <name type="scientific">Eiseniibacteriota bacterium</name>
    <dbReference type="NCBI Taxonomy" id="2212470"/>
    <lineage>
        <taxon>Bacteria</taxon>
        <taxon>Candidatus Eiseniibacteriota</taxon>
    </lineage>
</organism>
<dbReference type="AlphaFoldDB" id="A0A538T7Z1"/>